<dbReference type="InterPro" id="IPR026043">
    <property type="entry name" value="NadR"/>
</dbReference>
<accession>A0A3P1VG20</accession>
<protein>
    <submittedName>
        <fullName evidence="4">Transcription repressor NadR</fullName>
    </submittedName>
</protein>
<sequence>MNASQRRKSILNILSRANQPISASQLANQLSVSRQVIVGDVALLRASNHDILSTPRGYLLSDNLGSHYFKGKLACYHSAKDTETELLLITNKGGMILDVEIEHPVYGMLTANLNIKNSDDVANFIEKMQHYQASLLSTLTQGVHLHTISCPSKEAFEEIKEDLGKHGFLFQSK</sequence>
<dbReference type="InterPro" id="IPR013196">
    <property type="entry name" value="HTH_11"/>
</dbReference>
<feature type="binding site" evidence="1">
    <location>
        <position position="77"/>
    </location>
    <ligand>
        <name>Ni(2+)</name>
        <dbReference type="ChEBI" id="CHEBI:49786"/>
    </ligand>
</feature>
<dbReference type="InterPro" id="IPR004173">
    <property type="entry name" value="3H_domain"/>
</dbReference>
<dbReference type="InterPro" id="IPR036388">
    <property type="entry name" value="WH-like_DNA-bd_sf"/>
</dbReference>
<dbReference type="AlphaFoldDB" id="A0A3P1VG20"/>
<dbReference type="Gene3D" id="1.10.10.10">
    <property type="entry name" value="Winged helix-like DNA-binding domain superfamily/Winged helix DNA-binding domain"/>
    <property type="match status" value="1"/>
</dbReference>
<dbReference type="PANTHER" id="PTHR40068:SF1">
    <property type="entry name" value="TRANSCRIPTION REPRESSOR NIAR-RELATED"/>
    <property type="match status" value="1"/>
</dbReference>
<name>A0A3P1VG20_9STRE</name>
<feature type="domain" description="3H" evidence="2">
    <location>
        <begin position="74"/>
        <end position="169"/>
    </location>
</feature>
<proteinExistence type="predicted"/>
<evidence type="ECO:0000313" key="5">
    <source>
        <dbReference type="Proteomes" id="UP000281771"/>
    </source>
</evidence>
<dbReference type="InterPro" id="IPR036390">
    <property type="entry name" value="WH_DNA-bd_sf"/>
</dbReference>
<evidence type="ECO:0000259" key="2">
    <source>
        <dbReference type="Pfam" id="PF02829"/>
    </source>
</evidence>
<organism evidence="4 5">
    <name type="scientific">Streptococcus minor</name>
    <dbReference type="NCBI Taxonomy" id="229549"/>
    <lineage>
        <taxon>Bacteria</taxon>
        <taxon>Bacillati</taxon>
        <taxon>Bacillota</taxon>
        <taxon>Bacilli</taxon>
        <taxon>Lactobacillales</taxon>
        <taxon>Streptococcaceae</taxon>
        <taxon>Streptococcus</taxon>
    </lineage>
</organism>
<reference evidence="4 5" key="1">
    <citation type="submission" date="2018-11" db="EMBL/GenBank/DDBJ databases">
        <title>Genomes From Bacteria Associated with the Canine Oral Cavity: a Test Case for Automated Genome-Based Taxonomic Assignment.</title>
        <authorList>
            <person name="Coil D.A."/>
            <person name="Jospin G."/>
            <person name="Darling A.E."/>
            <person name="Wallis C."/>
            <person name="Davis I.J."/>
            <person name="Harris S."/>
            <person name="Eisen J.A."/>
            <person name="Holcombe L.J."/>
            <person name="O'Flynn C."/>
        </authorList>
    </citation>
    <scope>NUCLEOTIDE SEQUENCE [LARGE SCALE GENOMIC DNA]</scope>
    <source>
        <strain evidence="4 5">OH4621_COT-116</strain>
    </source>
</reference>
<dbReference type="InterPro" id="IPR035922">
    <property type="entry name" value="3H_dom_sf"/>
</dbReference>
<dbReference type="Pfam" id="PF08279">
    <property type="entry name" value="HTH_11"/>
    <property type="match status" value="1"/>
</dbReference>
<keyword evidence="1" id="KW-0479">Metal-binding</keyword>
<evidence type="ECO:0000256" key="1">
    <source>
        <dbReference type="PIRSR" id="PIRSR037847-1"/>
    </source>
</evidence>
<dbReference type="Gene3D" id="3.30.1340.20">
    <property type="entry name" value="3H domain"/>
    <property type="match status" value="1"/>
</dbReference>
<feature type="binding site" evidence="1">
    <location>
        <position position="144"/>
    </location>
    <ligand>
        <name>Ni(2+)</name>
        <dbReference type="ChEBI" id="CHEBI:49786"/>
    </ligand>
</feature>
<dbReference type="EMBL" id="RQZA01000001">
    <property type="protein sequence ID" value="RRD32596.1"/>
    <property type="molecule type" value="Genomic_DNA"/>
</dbReference>
<dbReference type="Proteomes" id="UP000281771">
    <property type="component" value="Unassembled WGS sequence"/>
</dbReference>
<dbReference type="RefSeq" id="WP_124775709.1">
    <property type="nucleotide sequence ID" value="NZ_RQZA01000001.1"/>
</dbReference>
<comment type="caution">
    <text evidence="4">The sequence shown here is derived from an EMBL/GenBank/DDBJ whole genome shotgun (WGS) entry which is preliminary data.</text>
</comment>
<keyword evidence="1" id="KW-0533">Nickel</keyword>
<dbReference type="PIRSF" id="PIRSF037847">
    <property type="entry name" value="NiaR"/>
    <property type="match status" value="1"/>
</dbReference>
<dbReference type="GO" id="GO:0046872">
    <property type="term" value="F:metal ion binding"/>
    <property type="evidence" value="ECO:0007669"/>
    <property type="project" value="UniProtKB-KW"/>
</dbReference>
<feature type="binding site" evidence="1">
    <location>
        <position position="85"/>
    </location>
    <ligand>
        <name>Ni(2+)</name>
        <dbReference type="ChEBI" id="CHEBI:49786"/>
    </ligand>
</feature>
<dbReference type="SUPFAM" id="SSF75500">
    <property type="entry name" value="Putative transcriptional regulator TM1602, C-terminal domain"/>
    <property type="match status" value="1"/>
</dbReference>
<keyword evidence="5" id="KW-1185">Reference proteome</keyword>
<dbReference type="STRING" id="1123309.GCA_000377005_01677"/>
<feature type="binding site" evidence="1">
    <location>
        <position position="146"/>
    </location>
    <ligand>
        <name>Ni(2+)</name>
        <dbReference type="ChEBI" id="CHEBI:49786"/>
    </ligand>
</feature>
<feature type="domain" description="Helix-turn-helix type 11" evidence="3">
    <location>
        <begin position="6"/>
        <end position="58"/>
    </location>
</feature>
<evidence type="ECO:0000259" key="3">
    <source>
        <dbReference type="Pfam" id="PF08279"/>
    </source>
</evidence>
<dbReference type="Pfam" id="PF02829">
    <property type="entry name" value="3H"/>
    <property type="match status" value="1"/>
</dbReference>
<gene>
    <name evidence="4" type="ORF">EII38_02335</name>
</gene>
<dbReference type="SUPFAM" id="SSF46785">
    <property type="entry name" value="Winged helix' DNA-binding domain"/>
    <property type="match status" value="1"/>
</dbReference>
<evidence type="ECO:0000313" key="4">
    <source>
        <dbReference type="EMBL" id="RRD32596.1"/>
    </source>
</evidence>
<dbReference type="PANTHER" id="PTHR40068">
    <property type="entry name" value="TRANSCRIPTION REPRESSOR NIAR-RELATED"/>
    <property type="match status" value="1"/>
</dbReference>